<evidence type="ECO:0000313" key="7">
    <source>
        <dbReference type="Proteomes" id="UP000035680"/>
    </source>
</evidence>
<dbReference type="InterPro" id="IPR019426">
    <property type="entry name" value="7TM_GPCR_serpentine_rcpt_Srv"/>
</dbReference>
<dbReference type="GO" id="GO:0004888">
    <property type="term" value="F:transmembrane signaling receptor activity"/>
    <property type="evidence" value="ECO:0007669"/>
    <property type="project" value="InterPro"/>
</dbReference>
<evidence type="ECO:0000256" key="5">
    <source>
        <dbReference type="ARBA" id="ARBA00023136"/>
    </source>
</evidence>
<dbReference type="WBParaSite" id="SVE_0045400.1">
    <property type="protein sequence ID" value="SVE_0045400.1"/>
    <property type="gene ID" value="SVE_0045400"/>
</dbReference>
<reference evidence="8" key="2">
    <citation type="submission" date="2015-08" db="UniProtKB">
        <authorList>
            <consortium name="WormBaseParasite"/>
        </authorList>
    </citation>
    <scope>IDENTIFICATION</scope>
</reference>
<comment type="subcellular location">
    <subcellularLocation>
        <location evidence="1">Membrane</location>
        <topology evidence="1">Multi-pass membrane protein</topology>
    </subcellularLocation>
</comment>
<dbReference type="Proteomes" id="UP000035680">
    <property type="component" value="Unassembled WGS sequence"/>
</dbReference>
<dbReference type="Pfam" id="PF10323">
    <property type="entry name" value="7TM_GPCR_Srv"/>
    <property type="match status" value="1"/>
</dbReference>
<keyword evidence="3 6" id="KW-0812">Transmembrane</keyword>
<dbReference type="AlphaFoldDB" id="A0A0K0EVA5"/>
<dbReference type="SUPFAM" id="SSF81321">
    <property type="entry name" value="Family A G protein-coupled receptor-like"/>
    <property type="match status" value="1"/>
</dbReference>
<sequence>MPFTISDYITCGIQIISLIAYLLVIFLLISSIYHKTAGISTEFYIHFIANGVVDILSNVLDICIRRFLTWGCFLEFYHSYLWIGNISPIIYYSTMGNCAVGILIITLNRFLQMNFPLFYKAFWTKKTAIILIIFQIITPYISYIYLVNFKVTLVYSEERDYFYHSMKDQRASWLNSLVMCIWSGLTFIVSFIMNILNIRKYKEIMNKKKKSGSPTSKVYVYSFYCCIISISLLMVFINSSIKLYAVEFAKKSLKELANFNFEWIILLMTCSHPFLIIILSKDIREKLFKFYTLDHLSKIRIIPMHIAVTTKSNVARH</sequence>
<keyword evidence="7" id="KW-1185">Reference proteome</keyword>
<evidence type="ECO:0000256" key="4">
    <source>
        <dbReference type="ARBA" id="ARBA00022989"/>
    </source>
</evidence>
<evidence type="ECO:0000256" key="1">
    <source>
        <dbReference type="ARBA" id="ARBA00004141"/>
    </source>
</evidence>
<feature type="transmembrane region" description="Helical" evidence="6">
    <location>
        <begin position="43"/>
        <end position="60"/>
    </location>
</feature>
<dbReference type="GO" id="GO:0007606">
    <property type="term" value="P:sensory perception of chemical stimulus"/>
    <property type="evidence" value="ECO:0007669"/>
    <property type="project" value="UniProtKB-UniRule"/>
</dbReference>
<dbReference type="PANTHER" id="PTHR31552">
    <property type="entry name" value="SERPENTINE RECEPTOR CLASS GAMMA"/>
    <property type="match status" value="1"/>
</dbReference>
<evidence type="ECO:0000256" key="6">
    <source>
        <dbReference type="RuleBase" id="RU280813"/>
    </source>
</evidence>
<dbReference type="InterPro" id="IPR000609">
    <property type="entry name" value="7TM_GPCR_serpentine_rcpt_Srg"/>
</dbReference>
<reference evidence="7" key="1">
    <citation type="submission" date="2014-07" db="EMBL/GenBank/DDBJ databases">
        <authorList>
            <person name="Martin A.A"/>
            <person name="De Silva N."/>
        </authorList>
    </citation>
    <scope>NUCLEOTIDE SEQUENCE</scope>
</reference>
<evidence type="ECO:0000256" key="2">
    <source>
        <dbReference type="ARBA" id="ARBA00005692"/>
    </source>
</evidence>
<feature type="transmembrane region" description="Helical" evidence="6">
    <location>
        <begin position="128"/>
        <end position="146"/>
    </location>
</feature>
<evidence type="ECO:0000256" key="3">
    <source>
        <dbReference type="ARBA" id="ARBA00022692"/>
    </source>
</evidence>
<keyword evidence="5 6" id="KW-0472">Membrane</keyword>
<accession>A0A0K0EVA5</accession>
<feature type="transmembrane region" description="Helical" evidence="6">
    <location>
        <begin position="12"/>
        <end position="31"/>
    </location>
</feature>
<comment type="similarity">
    <text evidence="2 6">Belongs to the nematode receptor-like protein srg family.</text>
</comment>
<name>A0A0K0EVA5_STRVS</name>
<dbReference type="Gene3D" id="1.20.1070.10">
    <property type="entry name" value="Rhodopsin 7-helix transmembrane proteins"/>
    <property type="match status" value="1"/>
</dbReference>
<protein>
    <recommendedName>
        <fullName evidence="6">Serpentine receptor class gamma</fullName>
    </recommendedName>
</protein>
<evidence type="ECO:0000313" key="8">
    <source>
        <dbReference type="WBParaSite" id="SVE_0045400.1"/>
    </source>
</evidence>
<dbReference type="GO" id="GO:0016020">
    <property type="term" value="C:membrane"/>
    <property type="evidence" value="ECO:0007669"/>
    <property type="project" value="UniProtKB-SubCell"/>
</dbReference>
<feature type="transmembrane region" description="Helical" evidence="6">
    <location>
        <begin position="218"/>
        <end position="241"/>
    </location>
</feature>
<dbReference type="PANTHER" id="PTHR31552:SF8">
    <property type="entry name" value="SERPENTINE RECEPTOR CLASS GAMMA"/>
    <property type="match status" value="1"/>
</dbReference>
<proteinExistence type="inferred from homology"/>
<dbReference type="PRINTS" id="PR00698">
    <property type="entry name" value="TMPROTEINSRG"/>
</dbReference>
<keyword evidence="4 6" id="KW-1133">Transmembrane helix</keyword>
<feature type="transmembrane region" description="Helical" evidence="6">
    <location>
        <begin position="173"/>
        <end position="197"/>
    </location>
</feature>
<feature type="transmembrane region" description="Helical" evidence="6">
    <location>
        <begin position="261"/>
        <end position="279"/>
    </location>
</feature>
<feature type="transmembrane region" description="Helical" evidence="6">
    <location>
        <begin position="89"/>
        <end position="107"/>
    </location>
</feature>
<organism evidence="7 8">
    <name type="scientific">Strongyloides venezuelensis</name>
    <name type="common">Threadworm</name>
    <dbReference type="NCBI Taxonomy" id="75913"/>
    <lineage>
        <taxon>Eukaryota</taxon>
        <taxon>Metazoa</taxon>
        <taxon>Ecdysozoa</taxon>
        <taxon>Nematoda</taxon>
        <taxon>Chromadorea</taxon>
        <taxon>Rhabditida</taxon>
        <taxon>Tylenchina</taxon>
        <taxon>Panagrolaimomorpha</taxon>
        <taxon>Strongyloidoidea</taxon>
        <taxon>Strongyloididae</taxon>
        <taxon>Strongyloides</taxon>
    </lineage>
</organism>